<name>E2B522_HARSA</name>
<dbReference type="AlphaFoldDB" id="E2B522"/>
<reference evidence="1 2" key="1">
    <citation type="journal article" date="2010" name="Science">
        <title>Genomic comparison of the ants Camponotus floridanus and Harpegnathos saltator.</title>
        <authorList>
            <person name="Bonasio R."/>
            <person name="Zhang G."/>
            <person name="Ye C."/>
            <person name="Mutti N.S."/>
            <person name="Fang X."/>
            <person name="Qin N."/>
            <person name="Donahue G."/>
            <person name="Yang P."/>
            <person name="Li Q."/>
            <person name="Li C."/>
            <person name="Zhang P."/>
            <person name="Huang Z."/>
            <person name="Berger S.L."/>
            <person name="Reinberg D."/>
            <person name="Wang J."/>
            <person name="Liebig J."/>
        </authorList>
    </citation>
    <scope>NUCLEOTIDE SEQUENCE [LARGE SCALE GENOMIC DNA]</scope>
    <source>
        <strain evidence="1 2">R22 G/1</strain>
    </source>
</reference>
<proteinExistence type="predicted"/>
<dbReference type="InParanoid" id="E2B522"/>
<sequence length="57" mass="6591">MKMDSGWITARKEEDYLNKIQKRAGPLIEINSSLKATGIWHEKDNSDETMLCDITQH</sequence>
<evidence type="ECO:0000313" key="2">
    <source>
        <dbReference type="Proteomes" id="UP000008237"/>
    </source>
</evidence>
<evidence type="ECO:0000313" key="1">
    <source>
        <dbReference type="EMBL" id="EFN89230.1"/>
    </source>
</evidence>
<accession>E2B522</accession>
<organism evidence="2">
    <name type="scientific">Harpegnathos saltator</name>
    <name type="common">Jerdon's jumping ant</name>
    <dbReference type="NCBI Taxonomy" id="610380"/>
    <lineage>
        <taxon>Eukaryota</taxon>
        <taxon>Metazoa</taxon>
        <taxon>Ecdysozoa</taxon>
        <taxon>Arthropoda</taxon>
        <taxon>Hexapoda</taxon>
        <taxon>Insecta</taxon>
        <taxon>Pterygota</taxon>
        <taxon>Neoptera</taxon>
        <taxon>Endopterygota</taxon>
        <taxon>Hymenoptera</taxon>
        <taxon>Apocrita</taxon>
        <taxon>Aculeata</taxon>
        <taxon>Formicoidea</taxon>
        <taxon>Formicidae</taxon>
        <taxon>Ponerinae</taxon>
        <taxon>Ponerini</taxon>
        <taxon>Harpegnathos</taxon>
    </lineage>
</organism>
<protein>
    <submittedName>
        <fullName evidence="1">Uncharacterized protein</fullName>
    </submittedName>
</protein>
<dbReference type="EMBL" id="GL445685">
    <property type="protein sequence ID" value="EFN89230.1"/>
    <property type="molecule type" value="Genomic_DNA"/>
</dbReference>
<dbReference type="Proteomes" id="UP000008237">
    <property type="component" value="Unassembled WGS sequence"/>
</dbReference>
<gene>
    <name evidence="1" type="ORF">EAI_07737</name>
</gene>
<keyword evidence="2" id="KW-1185">Reference proteome</keyword>